<gene>
    <name evidence="4" type="ORF">BCR44DRAFT_1413030</name>
</gene>
<dbReference type="EMBL" id="MCFL01000011">
    <property type="protein sequence ID" value="ORZ37724.1"/>
    <property type="molecule type" value="Genomic_DNA"/>
</dbReference>
<feature type="region of interest" description="Disordered" evidence="2">
    <location>
        <begin position="1"/>
        <end position="32"/>
    </location>
</feature>
<dbReference type="OrthoDB" id="2635at2759"/>
<evidence type="ECO:0000313" key="4">
    <source>
        <dbReference type="EMBL" id="ORZ37724.1"/>
    </source>
</evidence>
<dbReference type="GO" id="GO:0005737">
    <property type="term" value="C:cytoplasm"/>
    <property type="evidence" value="ECO:0007669"/>
    <property type="project" value="UniProtKB-ARBA"/>
</dbReference>
<name>A0A1Y2HUT7_9FUNG</name>
<dbReference type="InterPro" id="IPR045099">
    <property type="entry name" value="PITH1-like"/>
</dbReference>
<dbReference type="Gene3D" id="2.60.120.470">
    <property type="entry name" value="PITH domain"/>
    <property type="match status" value="1"/>
</dbReference>
<keyword evidence="5" id="KW-1185">Reference proteome</keyword>
<organism evidence="4 5">
    <name type="scientific">Catenaria anguillulae PL171</name>
    <dbReference type="NCBI Taxonomy" id="765915"/>
    <lineage>
        <taxon>Eukaryota</taxon>
        <taxon>Fungi</taxon>
        <taxon>Fungi incertae sedis</taxon>
        <taxon>Blastocladiomycota</taxon>
        <taxon>Blastocladiomycetes</taxon>
        <taxon>Blastocladiales</taxon>
        <taxon>Catenariaceae</taxon>
        <taxon>Catenaria</taxon>
    </lineage>
</organism>
<dbReference type="PROSITE" id="PS51532">
    <property type="entry name" value="PITH"/>
    <property type="match status" value="1"/>
</dbReference>
<dbReference type="InterPro" id="IPR008979">
    <property type="entry name" value="Galactose-bd-like_sf"/>
</dbReference>
<comment type="caution">
    <text evidence="4">The sequence shown here is derived from an EMBL/GenBank/DDBJ whole genome shotgun (WGS) entry which is preliminary data.</text>
</comment>
<dbReference type="InterPro" id="IPR037047">
    <property type="entry name" value="PITH_dom_sf"/>
</dbReference>
<comment type="similarity">
    <text evidence="1">Belongs to the PITHD1 family.</text>
</comment>
<feature type="compositionally biased region" description="Basic and acidic residues" evidence="2">
    <location>
        <begin position="12"/>
        <end position="32"/>
    </location>
</feature>
<sequence>MSHHHHGPGCSHEAHDHDHDHGHDGHDHDGPDRGTEYSLWRYINIDQIRCLNEQVEGSAKKVFRPWEERLDEDKYVESDADEQLLIHIPFTGQVKLKAIALRCRPDETAPSELKVFINNDQLDFDSAESTEPTQSWELVSPDDVVRAMDAQGGVVEYPTRVAKFGAVRSLTMFIPANFGADTSIVNYIGLRGDFTPLNKDPIITMYEAAANPADHAPIVGTDPLSAQKPGL</sequence>
<dbReference type="Proteomes" id="UP000193411">
    <property type="component" value="Unassembled WGS sequence"/>
</dbReference>
<dbReference type="PANTHER" id="PTHR12175:SF1">
    <property type="entry name" value="PITH DOMAIN-CONTAINING PROTEIN 1"/>
    <property type="match status" value="1"/>
</dbReference>
<protein>
    <submittedName>
        <fullName evidence="4">Galactose-binding domain-like protein</fullName>
    </submittedName>
</protein>
<accession>A0A1Y2HUT7</accession>
<dbReference type="AlphaFoldDB" id="A0A1Y2HUT7"/>
<evidence type="ECO:0000313" key="5">
    <source>
        <dbReference type="Proteomes" id="UP000193411"/>
    </source>
</evidence>
<evidence type="ECO:0000256" key="2">
    <source>
        <dbReference type="SAM" id="MobiDB-lite"/>
    </source>
</evidence>
<reference evidence="4 5" key="1">
    <citation type="submission" date="2016-07" db="EMBL/GenBank/DDBJ databases">
        <title>Pervasive Adenine N6-methylation of Active Genes in Fungi.</title>
        <authorList>
            <consortium name="DOE Joint Genome Institute"/>
            <person name="Mondo S.J."/>
            <person name="Dannebaum R.O."/>
            <person name="Kuo R.C."/>
            <person name="Labutti K."/>
            <person name="Haridas S."/>
            <person name="Kuo A."/>
            <person name="Salamov A."/>
            <person name="Ahrendt S.R."/>
            <person name="Lipzen A."/>
            <person name="Sullivan W."/>
            <person name="Andreopoulos W.B."/>
            <person name="Clum A."/>
            <person name="Lindquist E."/>
            <person name="Daum C."/>
            <person name="Ramamoorthy G.K."/>
            <person name="Gryganskyi A."/>
            <person name="Culley D."/>
            <person name="Magnuson J.K."/>
            <person name="James T.Y."/>
            <person name="O'Malley M.A."/>
            <person name="Stajich J.E."/>
            <person name="Spatafora J.W."/>
            <person name="Visel A."/>
            <person name="Grigoriev I.V."/>
        </authorList>
    </citation>
    <scope>NUCLEOTIDE SEQUENCE [LARGE SCALE GENOMIC DNA]</scope>
    <source>
        <strain evidence="4 5">PL171</strain>
    </source>
</reference>
<dbReference type="Pfam" id="PF06201">
    <property type="entry name" value="PITH"/>
    <property type="match status" value="1"/>
</dbReference>
<proteinExistence type="inferred from homology"/>
<dbReference type="PANTHER" id="PTHR12175">
    <property type="entry name" value="AD039 HT014 THIOREDOXIN FAMILY TRP26"/>
    <property type="match status" value="1"/>
</dbReference>
<evidence type="ECO:0000256" key="1">
    <source>
        <dbReference type="ARBA" id="ARBA00025788"/>
    </source>
</evidence>
<evidence type="ECO:0000259" key="3">
    <source>
        <dbReference type="PROSITE" id="PS51532"/>
    </source>
</evidence>
<feature type="domain" description="PITH" evidence="3">
    <location>
        <begin position="28"/>
        <end position="210"/>
    </location>
</feature>
<dbReference type="GO" id="GO:0005634">
    <property type="term" value="C:nucleus"/>
    <property type="evidence" value="ECO:0007669"/>
    <property type="project" value="TreeGrafter"/>
</dbReference>
<dbReference type="SUPFAM" id="SSF49785">
    <property type="entry name" value="Galactose-binding domain-like"/>
    <property type="match status" value="1"/>
</dbReference>
<dbReference type="InterPro" id="IPR010400">
    <property type="entry name" value="PITH_dom"/>
</dbReference>